<gene>
    <name evidence="2" type="ORF">H7B90_12965</name>
</gene>
<evidence type="ECO:0000259" key="1">
    <source>
        <dbReference type="Pfam" id="PF18911"/>
    </source>
</evidence>
<dbReference type="InterPro" id="IPR000601">
    <property type="entry name" value="PKD_dom"/>
</dbReference>
<keyword evidence="3" id="KW-1185">Reference proteome</keyword>
<comment type="caution">
    <text evidence="2">The sequence shown here is derived from an EMBL/GenBank/DDBJ whole genome shotgun (WGS) entry which is preliminary data.</text>
</comment>
<evidence type="ECO:0000313" key="2">
    <source>
        <dbReference type="EMBL" id="MBB6692316.1"/>
    </source>
</evidence>
<accession>A0A841TVL1</accession>
<dbReference type="InterPro" id="IPR035986">
    <property type="entry name" value="PKD_dom_sf"/>
</dbReference>
<dbReference type="Pfam" id="PF18911">
    <property type="entry name" value="PKD_4"/>
    <property type="match status" value="1"/>
</dbReference>
<dbReference type="EMBL" id="JACJVR010000052">
    <property type="protein sequence ID" value="MBB6692316.1"/>
    <property type="molecule type" value="Genomic_DNA"/>
</dbReference>
<protein>
    <submittedName>
        <fullName evidence="2">PKD domain-containing protein</fullName>
    </submittedName>
</protein>
<evidence type="ECO:0000313" key="3">
    <source>
        <dbReference type="Proteomes" id="UP000553776"/>
    </source>
</evidence>
<dbReference type="Gene3D" id="2.60.40.10">
    <property type="entry name" value="Immunoglobulins"/>
    <property type="match status" value="1"/>
</dbReference>
<name>A0A841TVL1_9BACL</name>
<dbReference type="InterPro" id="IPR013783">
    <property type="entry name" value="Ig-like_fold"/>
</dbReference>
<dbReference type="CDD" id="cd00146">
    <property type="entry name" value="PKD"/>
    <property type="match status" value="1"/>
</dbReference>
<dbReference type="Proteomes" id="UP000553776">
    <property type="component" value="Unassembled WGS sequence"/>
</dbReference>
<proteinExistence type="predicted"/>
<dbReference type="SUPFAM" id="SSF49299">
    <property type="entry name" value="PKD domain"/>
    <property type="match status" value="1"/>
</dbReference>
<feature type="domain" description="PKD" evidence="1">
    <location>
        <begin position="496"/>
        <end position="578"/>
    </location>
</feature>
<organism evidence="2 3">
    <name type="scientific">Cohnella xylanilytica</name>
    <dbReference type="NCBI Taxonomy" id="557555"/>
    <lineage>
        <taxon>Bacteria</taxon>
        <taxon>Bacillati</taxon>
        <taxon>Bacillota</taxon>
        <taxon>Bacilli</taxon>
        <taxon>Bacillales</taxon>
        <taxon>Paenibacillaceae</taxon>
        <taxon>Cohnella</taxon>
    </lineage>
</organism>
<sequence length="1080" mass="119982">MKRKLIRGMKSWLFMFVILALLIPDLSVSPKQASALSFSNSSITPYKDPTKAPTKRFTVGFMSYETWPKDNGTYTNGAPGSTQDDMYFEYTYSFRDRVVNKVTVRTADEEPQIGEYFDGSRTVKPGESDYAFYSTKLAKAIKINSSSSTGNNTNSITVKVRVTGELEENKAIRTEGTGTKKQGFRWYYPIVFEFDLAGKQTVKPFTRDGVPLGDVVTKHMKVGTPYPASIPTIPGYEYVGYRETIDQAEGPLYVTNDPATKPAPKPEAKNYDGSFDEKNISLYYDPIVTAGTIHVRHMVRTSPTAPFNEASSEDISVRKIPDKRTVSPKSGLGTVIGSNLVYSGGFSNAIDYSKKSQVPDLKTPSPKEAWVSIFYENNQPPQPDPSSLTGDFDIWPGPVIKNGDPFTLHPKNFELKSCTYISHRFMIERDGQHHLEPNVNGMSTDSVYQGNKYPPLIQYDSIHMISMKIFTSCGETEWIGPKSLELKGDPPGPSGPVAVIKGPVKVKAGQPLPFPFDGSDSFDWEGKRIVQYTWDQKLVTKSPTYSPTYDTPGTYTVRLNVKNDWDVLSETAEHTVEVVGNDPPVALLSVPPEGTRLSPVVIQSMAYSTDGDKIVSHKFQMKYDAKNNGFEDDAWQTLQEGASDSYTLQKPARVGKYLFREEACEIGNICADTDDQAENERTLVIHNLEPMADVKTSSPVNEPDTRTPLLMSNLYNNGTVVSLDTGATGDKSGWILQGGELRTKSYKLDFGMFNTNVGAPDKYFGEDYVNRTLFAGMQNAPTYRLVGAYDKNTIFFADEKYVYSVARGATDTDAVLVAYDKSMNVRWQKSFSMTNLHTVYALTNTELMTSAMVKDGRIYLMVRSTQSPTLPSGKAEPFTFVFDRENGAMVAGPLNIGSRMPAAVNTPWIMQNNLYADSKGIIHMQNGSRSTQTQRDYQCGTGLCRASYDFGSNESYYGGVMQGDTNEILPRYISQKGTSVYFTGSETYVRDPILFDPNQVQIGMLEYPYNRGTGFNKASIQFRLIGVDDAGNFYSSFHNKSDKVAIAIHDKTGKLIKTYEVPDALVLSEPVYYSGTTDIS</sequence>
<dbReference type="AlphaFoldDB" id="A0A841TVL1"/>
<dbReference type="RefSeq" id="WP_185136310.1">
    <property type="nucleotide sequence ID" value="NZ_JACJVR010000052.1"/>
</dbReference>
<reference evidence="2 3" key="1">
    <citation type="submission" date="2020-08" db="EMBL/GenBank/DDBJ databases">
        <title>Cohnella phylogeny.</title>
        <authorList>
            <person name="Dunlap C."/>
        </authorList>
    </citation>
    <scope>NUCLEOTIDE SEQUENCE [LARGE SCALE GENOMIC DNA]</scope>
    <source>
        <strain evidence="2 3">DSM 25239</strain>
    </source>
</reference>